<proteinExistence type="predicted"/>
<name>A0ACC0ZYM7_9ROSI</name>
<evidence type="ECO:0000313" key="1">
    <source>
        <dbReference type="EMBL" id="KAJ0079064.1"/>
    </source>
</evidence>
<dbReference type="EMBL" id="CM047909">
    <property type="protein sequence ID" value="KAJ0079064.1"/>
    <property type="molecule type" value="Genomic_DNA"/>
</dbReference>
<protein>
    <submittedName>
        <fullName evidence="1">Uncharacterized protein</fullName>
    </submittedName>
</protein>
<reference evidence="2" key="1">
    <citation type="journal article" date="2023" name="G3 (Bethesda)">
        <title>Genome assembly and association tests identify interacting loci associated with vigor, precocity, and sex in interspecific pistachio rootstocks.</title>
        <authorList>
            <person name="Palmer W."/>
            <person name="Jacygrad E."/>
            <person name="Sagayaradj S."/>
            <person name="Cavanaugh K."/>
            <person name="Han R."/>
            <person name="Bertier L."/>
            <person name="Beede B."/>
            <person name="Kafkas S."/>
            <person name="Golino D."/>
            <person name="Preece J."/>
            <person name="Michelmore R."/>
        </authorList>
    </citation>
    <scope>NUCLEOTIDE SEQUENCE [LARGE SCALE GENOMIC DNA]</scope>
</reference>
<organism evidence="1 2">
    <name type="scientific">Pistacia atlantica</name>
    <dbReference type="NCBI Taxonomy" id="434234"/>
    <lineage>
        <taxon>Eukaryota</taxon>
        <taxon>Viridiplantae</taxon>
        <taxon>Streptophyta</taxon>
        <taxon>Embryophyta</taxon>
        <taxon>Tracheophyta</taxon>
        <taxon>Spermatophyta</taxon>
        <taxon>Magnoliopsida</taxon>
        <taxon>eudicotyledons</taxon>
        <taxon>Gunneridae</taxon>
        <taxon>Pentapetalae</taxon>
        <taxon>rosids</taxon>
        <taxon>malvids</taxon>
        <taxon>Sapindales</taxon>
        <taxon>Anacardiaceae</taxon>
        <taxon>Pistacia</taxon>
    </lineage>
</organism>
<keyword evidence="2" id="KW-1185">Reference proteome</keyword>
<gene>
    <name evidence="1" type="ORF">Patl1_22911</name>
</gene>
<evidence type="ECO:0000313" key="2">
    <source>
        <dbReference type="Proteomes" id="UP001164250"/>
    </source>
</evidence>
<accession>A0ACC0ZYM7</accession>
<comment type="caution">
    <text evidence="1">The sequence shown here is derived from an EMBL/GenBank/DDBJ whole genome shotgun (WGS) entry which is preliminary data.</text>
</comment>
<sequence>MVGLQFPRIAVVLLLQSIVIFSRHSFGFAATKSKGVSIKIIPIDSRESPLYNPNLTHRQKIERMVNVTLAKAKFTTLSSTQNSTFDDDKHFSPIDRQGQYYLAQMLIGNPTQYVYLMVDTGSSLIWTQCQPCENCFHQTYPIYDRRASSTYRGISCDHPNCNHNERGSLFQCVDGNCAYSIQYGHEGFMSGPTKGFASFESFTFLVNDNGDTQTFPLLFGCSTNNQRFSFASAQDNKISGILGLDFNPISLASQLSYVFSYCIVPYGDHFPFDVHPHILRFGPDVLIPQNIPTTSYVPIESTDLYYLRLLDISVGGSRLNLPPGTFDPSSHTGFFIDSGAPFPTLTTRSTNGLNVFEMVNTAFSRYYDSQNLERRPAQPGDQFKNCYMIELFINYISMTYHFEGADYEVESRYAHNS</sequence>
<dbReference type="Proteomes" id="UP001164250">
    <property type="component" value="Chromosome 13"/>
</dbReference>